<organism evidence="2 3">
    <name type="scientific">Thelohanellus kitauei</name>
    <name type="common">Myxosporean</name>
    <dbReference type="NCBI Taxonomy" id="669202"/>
    <lineage>
        <taxon>Eukaryota</taxon>
        <taxon>Metazoa</taxon>
        <taxon>Cnidaria</taxon>
        <taxon>Myxozoa</taxon>
        <taxon>Myxosporea</taxon>
        <taxon>Bivalvulida</taxon>
        <taxon>Platysporina</taxon>
        <taxon>Myxobolidae</taxon>
        <taxon>Thelohanellus</taxon>
    </lineage>
</organism>
<dbReference type="OrthoDB" id="10069473at2759"/>
<evidence type="ECO:0000313" key="2">
    <source>
        <dbReference type="EMBL" id="KII67132.1"/>
    </source>
</evidence>
<dbReference type="SMART" id="SM00582">
    <property type="entry name" value="RPR"/>
    <property type="match status" value="1"/>
</dbReference>
<dbReference type="InterPro" id="IPR008942">
    <property type="entry name" value="ENTH_VHS"/>
</dbReference>
<dbReference type="Proteomes" id="UP000031668">
    <property type="component" value="Unassembled WGS sequence"/>
</dbReference>
<dbReference type="EMBL" id="JWZT01003288">
    <property type="protein sequence ID" value="KII67132.1"/>
    <property type="molecule type" value="Genomic_DNA"/>
</dbReference>
<dbReference type="AlphaFoldDB" id="A0A0C2MZV2"/>
<proteinExistence type="predicted"/>
<dbReference type="Pfam" id="PF04818">
    <property type="entry name" value="CID"/>
    <property type="match status" value="1"/>
</dbReference>
<dbReference type="InterPro" id="IPR006569">
    <property type="entry name" value="CID_dom"/>
</dbReference>
<gene>
    <name evidence="2" type="ORF">RF11_11184</name>
</gene>
<sequence length="250" mass="29234">MSEYRDSLLELLDSLSLAQVSIEQTSSFILSHPEELGQALEVWSEYLNRSFCCFNIENDDKLICLLYLANDLLQKIVEKEDRLNFGNIIMSNHKYFSSDQVRSVLIRLIKIWTERHLLSSEMLAKFQTLMDHLKTQQPVKYTVENLLSFLTVFEQTNNFIRNNIIQEHGEKCNAASMQSENANHENIRKWKEQKMQCVAVVGDIKNEIFHCRVQKSEFAALKQNFKNITEKVQKMITVRDIITIILCTHL</sequence>
<name>A0A0C2MZV2_THEKT</name>
<dbReference type="PROSITE" id="PS51391">
    <property type="entry name" value="CID"/>
    <property type="match status" value="1"/>
</dbReference>
<comment type="caution">
    <text evidence="2">The sequence shown here is derived from an EMBL/GenBank/DDBJ whole genome shotgun (WGS) entry which is preliminary data.</text>
</comment>
<dbReference type="Gene3D" id="1.25.40.90">
    <property type="match status" value="1"/>
</dbReference>
<feature type="domain" description="CID" evidence="1">
    <location>
        <begin position="1"/>
        <end position="134"/>
    </location>
</feature>
<evidence type="ECO:0000313" key="3">
    <source>
        <dbReference type="Proteomes" id="UP000031668"/>
    </source>
</evidence>
<keyword evidence="3" id="KW-1185">Reference proteome</keyword>
<protein>
    <recommendedName>
        <fullName evidence="1">CID domain-containing protein</fullName>
    </recommendedName>
</protein>
<accession>A0A0C2MZV2</accession>
<evidence type="ECO:0000259" key="1">
    <source>
        <dbReference type="PROSITE" id="PS51391"/>
    </source>
</evidence>
<reference evidence="2 3" key="1">
    <citation type="journal article" date="2014" name="Genome Biol. Evol.">
        <title>The genome of the myxosporean Thelohanellus kitauei shows adaptations to nutrient acquisition within its fish host.</title>
        <authorList>
            <person name="Yang Y."/>
            <person name="Xiong J."/>
            <person name="Zhou Z."/>
            <person name="Huo F."/>
            <person name="Miao W."/>
            <person name="Ran C."/>
            <person name="Liu Y."/>
            <person name="Zhang J."/>
            <person name="Feng J."/>
            <person name="Wang M."/>
            <person name="Wang M."/>
            <person name="Wang L."/>
            <person name="Yao B."/>
        </authorList>
    </citation>
    <scope>NUCLEOTIDE SEQUENCE [LARGE SCALE GENOMIC DNA]</scope>
    <source>
        <strain evidence="2">Wuqing</strain>
    </source>
</reference>